<reference evidence="1 2" key="1">
    <citation type="submission" date="2014-07" db="EMBL/GenBank/DDBJ databases">
        <title>Whole Genome Sequence of the Amycolatopsis methanolica 239.</title>
        <authorList>
            <person name="Tang B."/>
        </authorList>
    </citation>
    <scope>NUCLEOTIDE SEQUENCE [LARGE SCALE GENOMIC DNA]</scope>
    <source>
        <strain evidence="1 2">239</strain>
    </source>
</reference>
<dbReference type="eggNOG" id="ENOG5033ZMY">
    <property type="taxonomic scope" value="Bacteria"/>
</dbReference>
<proteinExistence type="predicted"/>
<dbReference type="EMBL" id="CP009110">
    <property type="protein sequence ID" value="AIJ22606.1"/>
    <property type="molecule type" value="Genomic_DNA"/>
</dbReference>
<dbReference type="PATRIC" id="fig|1068978.7.peg.2687"/>
<name>A0A076MUM8_AMYME</name>
<protein>
    <submittedName>
        <fullName evidence="1">Uncharacterized protein</fullName>
    </submittedName>
</protein>
<dbReference type="STRING" id="1068978.AMETH_2514"/>
<sequence>MTDTRGGLNVNAGAFAVSPELAAGAYQQISQLQDVVGEMVREARVLGRTVPLGGGYAGEVGEFMARYGLGGPGSAADSLIRFGQELETLKTNIRRALKRYSDSDDDAAEGVDCSGG</sequence>
<dbReference type="RefSeq" id="WP_017981826.1">
    <property type="nucleotide sequence ID" value="NZ_AQUL01000001.1"/>
</dbReference>
<dbReference type="OrthoDB" id="3689232at2"/>
<keyword evidence="2" id="KW-1185">Reference proteome</keyword>
<accession>A0A076MUM8</accession>
<dbReference type="HOGENOM" id="CLU_2107253_0_0_11"/>
<evidence type="ECO:0000313" key="2">
    <source>
        <dbReference type="Proteomes" id="UP000062973"/>
    </source>
</evidence>
<evidence type="ECO:0000313" key="1">
    <source>
        <dbReference type="EMBL" id="AIJ22606.1"/>
    </source>
</evidence>
<dbReference type="KEGG" id="amq:AMETH_2514"/>
<organism evidence="1 2">
    <name type="scientific">Amycolatopsis methanolica 239</name>
    <dbReference type="NCBI Taxonomy" id="1068978"/>
    <lineage>
        <taxon>Bacteria</taxon>
        <taxon>Bacillati</taxon>
        <taxon>Actinomycetota</taxon>
        <taxon>Actinomycetes</taxon>
        <taxon>Pseudonocardiales</taxon>
        <taxon>Pseudonocardiaceae</taxon>
        <taxon>Amycolatopsis</taxon>
        <taxon>Amycolatopsis methanolica group</taxon>
    </lineage>
</organism>
<dbReference type="Proteomes" id="UP000062973">
    <property type="component" value="Chromosome"/>
</dbReference>
<gene>
    <name evidence="1" type="ORF">AMETH_2514</name>
</gene>
<dbReference type="AlphaFoldDB" id="A0A076MUM8"/>